<reference evidence="1" key="1">
    <citation type="submission" date="2023-11" db="EMBL/GenBank/DDBJ databases">
        <title>Identification and selenium tolerance of Delftia acidovorans R3-25.</title>
        <authorList>
            <person name="Zhang S."/>
            <person name="Liu Y."/>
            <person name="Guo Y."/>
        </authorList>
    </citation>
    <scope>NUCLEOTIDE SEQUENCE</scope>
    <source>
        <strain evidence="1">R3-25</strain>
    </source>
</reference>
<name>A0AAJ2R178_DELAC</name>
<evidence type="ECO:0000313" key="1">
    <source>
        <dbReference type="EMBL" id="MDX4954028.1"/>
    </source>
</evidence>
<sequence length="140" mass="15742">MPACIDLRKSHLHRRHGDLLAIYTWINGERALVLIPSLRPKAPWYVVMESAAYLYDHPSYLARMCVKACEVLGIEPSRANWVRVATIINEGLPDLVAMPSEPPWERRGREFGHLVIKMEGKEIAAQALTVPDVGAEYVPA</sequence>
<accession>A0AAJ2R178</accession>
<proteinExistence type="predicted"/>
<dbReference type="Proteomes" id="UP001287445">
    <property type="component" value="Unassembled WGS sequence"/>
</dbReference>
<dbReference type="RefSeq" id="WP_192368141.1">
    <property type="nucleotide sequence ID" value="NZ_JAWWMZ010000003.1"/>
</dbReference>
<evidence type="ECO:0000313" key="2">
    <source>
        <dbReference type="Proteomes" id="UP001287445"/>
    </source>
</evidence>
<comment type="caution">
    <text evidence="1">The sequence shown here is derived from an EMBL/GenBank/DDBJ whole genome shotgun (WGS) entry which is preliminary data.</text>
</comment>
<dbReference type="AlphaFoldDB" id="A0AAJ2R178"/>
<dbReference type="EMBL" id="JAWWMZ010000003">
    <property type="protein sequence ID" value="MDX4954028.1"/>
    <property type="molecule type" value="Genomic_DNA"/>
</dbReference>
<organism evidence="1 2">
    <name type="scientific">Delftia acidovorans</name>
    <name type="common">Pseudomonas acidovorans</name>
    <name type="synonym">Comamonas acidovorans</name>
    <dbReference type="NCBI Taxonomy" id="80866"/>
    <lineage>
        <taxon>Bacteria</taxon>
        <taxon>Pseudomonadati</taxon>
        <taxon>Pseudomonadota</taxon>
        <taxon>Betaproteobacteria</taxon>
        <taxon>Burkholderiales</taxon>
        <taxon>Comamonadaceae</taxon>
        <taxon>Delftia</taxon>
    </lineage>
</organism>
<protein>
    <submittedName>
        <fullName evidence="1">Uncharacterized protein</fullName>
    </submittedName>
</protein>
<gene>
    <name evidence="1" type="ORF">SGN30_11460</name>
</gene>